<comment type="similarity">
    <text evidence="4">Belongs to the oxidoreductase MdaB family.</text>
</comment>
<keyword evidence="3" id="KW-0274">FAD</keyword>
<dbReference type="Pfam" id="PF02525">
    <property type="entry name" value="Flavodoxin_2"/>
    <property type="match status" value="1"/>
</dbReference>
<reference evidence="6 7" key="2">
    <citation type="submission" date="2013-04" db="EMBL/GenBank/DDBJ databases">
        <authorList>
            <person name="Fiebig A."/>
            <person name="Pradella S."/>
            <person name="Wagner-Doebler I."/>
        </authorList>
    </citation>
    <scope>NUCLEOTIDE SEQUENCE [LARGE SCALE GENOMIC DNA]</scope>
    <source>
        <strain evidence="7">DSM 17067 / NCIMB 14079 / DFL-11</strain>
    </source>
</reference>
<dbReference type="SUPFAM" id="SSF52218">
    <property type="entry name" value="Flavoproteins"/>
    <property type="match status" value="1"/>
</dbReference>
<comment type="caution">
    <text evidence="6">The sequence shown here is derived from an EMBL/GenBank/DDBJ whole genome shotgun (WGS) entry which is preliminary data.</text>
</comment>
<feature type="domain" description="Flavodoxin-like fold" evidence="5">
    <location>
        <begin position="3"/>
        <end position="180"/>
    </location>
</feature>
<proteinExistence type="inferred from homology"/>
<dbReference type="Proteomes" id="UP000004703">
    <property type="component" value="Chromosome"/>
</dbReference>
<evidence type="ECO:0000256" key="4">
    <source>
        <dbReference type="ARBA" id="ARBA00037981"/>
    </source>
</evidence>
<dbReference type="InterPro" id="IPR029039">
    <property type="entry name" value="Flavoprotein-like_sf"/>
</dbReference>
<dbReference type="EMBL" id="ACCU02000004">
    <property type="protein sequence ID" value="EEE46667.1"/>
    <property type="molecule type" value="Genomic_DNA"/>
</dbReference>
<reference evidence="6 7" key="1">
    <citation type="submission" date="2008-01" db="EMBL/GenBank/DDBJ databases">
        <authorList>
            <person name="Wagner-Dobler I."/>
            <person name="Ferriera S."/>
            <person name="Johnson J."/>
            <person name="Kravitz S."/>
            <person name="Beeson K."/>
            <person name="Sutton G."/>
            <person name="Rogers Y.-H."/>
            <person name="Friedman R."/>
            <person name="Frazier M."/>
            <person name="Venter J.C."/>
        </authorList>
    </citation>
    <scope>NUCLEOTIDE SEQUENCE [LARGE SCALE GENOMIC DNA]</scope>
    <source>
        <strain evidence="7">DSM 17067 / NCIMB 14079 / DFL-11</strain>
    </source>
</reference>
<evidence type="ECO:0000259" key="5">
    <source>
        <dbReference type="Pfam" id="PF02525"/>
    </source>
</evidence>
<evidence type="ECO:0000313" key="7">
    <source>
        <dbReference type="Proteomes" id="UP000004703"/>
    </source>
</evidence>
<dbReference type="RefSeq" id="WP_008195441.1">
    <property type="nucleotide sequence ID" value="NZ_CM011002.1"/>
</dbReference>
<sequence>MARILIINGHQPYPFAEGRLNAALVERAKAFFEDRGDEVRVVETAKNYDTEVEVGNHQWADTIVMQFPVNWMGVPWSFKKYQDDVYTAGMDGRLCAGDGRTVEAPKEHYGAGGSLTGKTYMLSLTFNAPREAFDDAQEFLFQGRSVDDLMMPMHMNARFFGLEKLPTFAAYDVMKNPDIENDFVRFDAHLTKMFKEDTSHAAA</sequence>
<evidence type="ECO:0000256" key="3">
    <source>
        <dbReference type="ARBA" id="ARBA00022827"/>
    </source>
</evidence>
<dbReference type="Gene3D" id="3.40.50.360">
    <property type="match status" value="1"/>
</dbReference>
<keyword evidence="2" id="KW-0285">Flavoprotein</keyword>
<accession>A0A5E8H3Z9</accession>
<dbReference type="AlphaFoldDB" id="A0A5E8H3Z9"/>
<evidence type="ECO:0000256" key="1">
    <source>
        <dbReference type="ARBA" id="ARBA00001974"/>
    </source>
</evidence>
<comment type="cofactor">
    <cofactor evidence="1">
        <name>FAD</name>
        <dbReference type="ChEBI" id="CHEBI:57692"/>
    </cofactor>
</comment>
<dbReference type="InterPro" id="IPR003680">
    <property type="entry name" value="Flavodoxin_fold"/>
</dbReference>
<dbReference type="PANTHER" id="PTHR46305:SF3">
    <property type="entry name" value="NADPH:QUINONE OXIDOREDUCTASE MDAB"/>
    <property type="match status" value="1"/>
</dbReference>
<gene>
    <name evidence="6" type="ORF">SADFL11_3956</name>
</gene>
<protein>
    <submittedName>
        <fullName evidence="6">Putative NADPH-quinone reductase (Modulator of drug activity B)</fullName>
    </submittedName>
</protein>
<evidence type="ECO:0000313" key="6">
    <source>
        <dbReference type="EMBL" id="EEE46667.1"/>
    </source>
</evidence>
<dbReference type="InterPro" id="IPR052397">
    <property type="entry name" value="NADPH-QR_MdaB"/>
</dbReference>
<evidence type="ECO:0000256" key="2">
    <source>
        <dbReference type="ARBA" id="ARBA00022630"/>
    </source>
</evidence>
<dbReference type="PANTHER" id="PTHR46305">
    <property type="match status" value="1"/>
</dbReference>
<name>A0A5E8H3Z9_ROSAD</name>
<organism evidence="6 7">
    <name type="scientific">Roseibium alexandrii (strain DSM 17067 / NCIMB 14079 / DFL-11)</name>
    <name type="common">Labrenzia alexandrii</name>
    <dbReference type="NCBI Taxonomy" id="244592"/>
    <lineage>
        <taxon>Bacteria</taxon>
        <taxon>Pseudomonadati</taxon>
        <taxon>Pseudomonadota</taxon>
        <taxon>Alphaproteobacteria</taxon>
        <taxon>Hyphomicrobiales</taxon>
        <taxon>Stappiaceae</taxon>
        <taxon>Roseibium</taxon>
    </lineage>
</organism>